<dbReference type="Pfam" id="PF07282">
    <property type="entry name" value="Cas12f1-like_TNB"/>
    <property type="match status" value="1"/>
</dbReference>
<comment type="similarity">
    <text evidence="2">In the N-terminal section; belongs to the transposase 2 family.</text>
</comment>
<dbReference type="Pfam" id="PF01385">
    <property type="entry name" value="OrfB_IS605"/>
    <property type="match status" value="1"/>
</dbReference>
<keyword evidence="8" id="KW-0614">Plasmid</keyword>
<evidence type="ECO:0000256" key="1">
    <source>
        <dbReference type="ARBA" id="ARBA00008761"/>
    </source>
</evidence>
<comment type="caution">
    <text evidence="8">The sequence shown here is derived from an EMBL/GenBank/DDBJ whole genome shotgun (WGS) entry which is preliminary data.</text>
</comment>
<dbReference type="NCBIfam" id="TIGR01766">
    <property type="entry name" value="IS200/IS605 family accessory protein TnpB-like domain"/>
    <property type="match status" value="1"/>
</dbReference>
<dbReference type="InterPro" id="IPR010095">
    <property type="entry name" value="Cas12f1-like_TNB"/>
</dbReference>
<evidence type="ECO:0000259" key="7">
    <source>
        <dbReference type="Pfam" id="PF07282"/>
    </source>
</evidence>
<keyword evidence="5" id="KW-0233">DNA recombination</keyword>
<dbReference type="InterPro" id="IPR001959">
    <property type="entry name" value="Transposase"/>
</dbReference>
<feature type="domain" description="Probable transposase IS891/IS1136/IS1341" evidence="6">
    <location>
        <begin position="155"/>
        <end position="247"/>
    </location>
</feature>
<evidence type="ECO:0000259" key="6">
    <source>
        <dbReference type="Pfam" id="PF01385"/>
    </source>
</evidence>
<dbReference type="PANTHER" id="PTHR30405:SF11">
    <property type="entry name" value="RNA-GUIDED DNA ENDONUCLEASE RV2885C-RELATED"/>
    <property type="match status" value="1"/>
</dbReference>
<dbReference type="PANTHER" id="PTHR30405">
    <property type="entry name" value="TRANSPOSASE"/>
    <property type="match status" value="1"/>
</dbReference>
<evidence type="ECO:0000256" key="5">
    <source>
        <dbReference type="ARBA" id="ARBA00023172"/>
    </source>
</evidence>
<comment type="similarity">
    <text evidence="1">In the C-terminal section; belongs to the transposase 35 family.</text>
</comment>
<accession>A0ABU3NTH5</accession>
<reference evidence="8 9" key="1">
    <citation type="submission" date="2023-07" db="EMBL/GenBank/DDBJ databases">
        <title>Novel species of Thermanaerothrix with wide hydrolytic capabilities.</title>
        <authorList>
            <person name="Zayulina K.S."/>
            <person name="Podosokorskaya O.A."/>
            <person name="Elcheninov A.G."/>
        </authorList>
    </citation>
    <scope>NUCLEOTIDE SEQUENCE [LARGE SCALE GENOMIC DNA]</scope>
    <source>
        <strain evidence="8 9">4228-RoL</strain>
        <plasmid evidence="8">p4228-RoL</plasmid>
    </source>
</reference>
<keyword evidence="9" id="KW-1185">Reference proteome</keyword>
<evidence type="ECO:0000256" key="2">
    <source>
        <dbReference type="ARBA" id="ARBA00011044"/>
    </source>
</evidence>
<evidence type="ECO:0000256" key="4">
    <source>
        <dbReference type="ARBA" id="ARBA00023125"/>
    </source>
</evidence>
<feature type="domain" description="Cas12f1-like TNB" evidence="7">
    <location>
        <begin position="278"/>
        <end position="344"/>
    </location>
</feature>
<dbReference type="InterPro" id="IPR051399">
    <property type="entry name" value="RNA-guided_DNA_endo/Transpos"/>
</dbReference>
<dbReference type="RefSeq" id="WP_315626306.1">
    <property type="nucleotide sequence ID" value="NZ_JAUHMF010000010.1"/>
</dbReference>
<dbReference type="EMBL" id="JAUHMF010000010">
    <property type="protein sequence ID" value="MDT8899523.1"/>
    <property type="molecule type" value="Genomic_DNA"/>
</dbReference>
<dbReference type="NCBIfam" id="NF040570">
    <property type="entry name" value="guided_TnpB"/>
    <property type="match status" value="1"/>
</dbReference>
<keyword evidence="4" id="KW-0238">DNA-binding</keyword>
<dbReference type="Proteomes" id="UP001254165">
    <property type="component" value="Unassembled WGS sequence"/>
</dbReference>
<evidence type="ECO:0000256" key="3">
    <source>
        <dbReference type="ARBA" id="ARBA00022578"/>
    </source>
</evidence>
<protein>
    <submittedName>
        <fullName evidence="8">Transposase</fullName>
    </submittedName>
</protein>
<sequence>MKLVAKVKLLHDPNQAAILRETMITANRVCNYISDQAWEHKTFRQFPLHKLTYHDVRKKFPLTAQVVVRCISKVADAYKRDTRTRRVFRLLGAITYDNRILSYHLETSEVSIWTVAGRLRIPFACGERQRELLKGQRGESDLVCINDQFYLFATCDVEEPEPANVEDVLGVDLGIVNLASDSDGENFSGDMVERNRRKYEHRRRNLQRKGTKSAKRKLKKLSGRQARFQTYVNHVISKRLVQKAQGTGRAIALEDLKGIRDRVTVRRKQRSKHSNWSFFQLRNFIEYKAKRAGVPVILVDPKNTSRTCPVCGCIDKNNRKTQAFFSCVSCGYSAAADTVAARNIRARAVVNLPMVSNLTGSGTSCRL</sequence>
<geneLocation type="plasmid" evidence="8">
    <name>p4228-RoL</name>
</geneLocation>
<evidence type="ECO:0000313" key="8">
    <source>
        <dbReference type="EMBL" id="MDT8899523.1"/>
    </source>
</evidence>
<evidence type="ECO:0000313" key="9">
    <source>
        <dbReference type="Proteomes" id="UP001254165"/>
    </source>
</evidence>
<gene>
    <name evidence="8" type="ORF">QYE77_14760</name>
</gene>
<proteinExistence type="inferred from homology"/>
<name>A0ABU3NTH5_9CHLR</name>
<organism evidence="8 9">
    <name type="scientific">Thermanaerothrix solaris</name>
    <dbReference type="NCBI Taxonomy" id="3058434"/>
    <lineage>
        <taxon>Bacteria</taxon>
        <taxon>Bacillati</taxon>
        <taxon>Chloroflexota</taxon>
        <taxon>Anaerolineae</taxon>
        <taxon>Anaerolineales</taxon>
        <taxon>Anaerolineaceae</taxon>
        <taxon>Thermanaerothrix</taxon>
    </lineage>
</organism>
<keyword evidence="3" id="KW-0815">Transposition</keyword>